<dbReference type="STRING" id="655015.B1812_14995"/>
<reference evidence="1 2" key="1">
    <citation type="submission" date="2017-02" db="EMBL/GenBank/DDBJ databases">
        <authorList>
            <person name="Peterson S.W."/>
        </authorList>
    </citation>
    <scope>NUCLEOTIDE SEQUENCE [LARGE SCALE GENOMIC DNA]</scope>
    <source>
        <strain evidence="1 2">S285</strain>
    </source>
</reference>
<gene>
    <name evidence="1" type="ORF">B1812_14995</name>
</gene>
<sequence>MTALVGLLAGTRFALSVNGQSGFVSVSRRLKLWSDVPKSQRPALFVAEHREQQSYQNEALPAKTTLAVDLFVYIDAGDKNTIPAIALNTILDALEAALRPVNGSRQTLGGLVSHCRIDGAVLKDPGDLDGDGLLWVPLKILAI</sequence>
<organism evidence="1 2">
    <name type="scientific">Methylocystis bryophila</name>
    <dbReference type="NCBI Taxonomy" id="655015"/>
    <lineage>
        <taxon>Bacteria</taxon>
        <taxon>Pseudomonadati</taxon>
        <taxon>Pseudomonadota</taxon>
        <taxon>Alphaproteobacteria</taxon>
        <taxon>Hyphomicrobiales</taxon>
        <taxon>Methylocystaceae</taxon>
        <taxon>Methylocystis</taxon>
    </lineage>
</organism>
<dbReference type="Proteomes" id="UP000193978">
    <property type="component" value="Chromosome"/>
</dbReference>
<accession>A0A1W6N1H4</accession>
<dbReference type="KEGG" id="mbry:B1812_14995"/>
<evidence type="ECO:0000313" key="2">
    <source>
        <dbReference type="Proteomes" id="UP000193978"/>
    </source>
</evidence>
<proteinExistence type="predicted"/>
<evidence type="ECO:0008006" key="3">
    <source>
        <dbReference type="Google" id="ProtNLM"/>
    </source>
</evidence>
<dbReference type="EMBL" id="CP019948">
    <property type="protein sequence ID" value="ARN83679.1"/>
    <property type="molecule type" value="Genomic_DNA"/>
</dbReference>
<protein>
    <recommendedName>
        <fullName evidence="3">DUF3168 domain-containing protein</fullName>
    </recommendedName>
</protein>
<dbReference type="AlphaFoldDB" id="A0A1W6N1H4"/>
<evidence type="ECO:0000313" key="1">
    <source>
        <dbReference type="EMBL" id="ARN83679.1"/>
    </source>
</evidence>
<keyword evidence="2" id="KW-1185">Reference proteome</keyword>
<name>A0A1W6N1H4_9HYPH</name>